<dbReference type="Proteomes" id="UP000663832">
    <property type="component" value="Unassembled WGS sequence"/>
</dbReference>
<keyword evidence="3 8" id="KW-1133">Transmembrane helix</keyword>
<evidence type="ECO:0000313" key="10">
    <source>
        <dbReference type="EMBL" id="CAF0723089.1"/>
    </source>
</evidence>
<comment type="subcellular location">
    <subcellularLocation>
        <location evidence="1">Membrane</location>
        <topology evidence="1">Multi-pass membrane protein</topology>
    </subcellularLocation>
</comment>
<keyword evidence="5 8" id="KW-0472">Membrane</keyword>
<evidence type="ECO:0000256" key="4">
    <source>
        <dbReference type="ARBA" id="ARBA00023040"/>
    </source>
</evidence>
<dbReference type="EMBL" id="CAJNOI010000001">
    <property type="protein sequence ID" value="CAF0723089.1"/>
    <property type="molecule type" value="Genomic_DNA"/>
</dbReference>
<dbReference type="GO" id="GO:0005886">
    <property type="term" value="C:plasma membrane"/>
    <property type="evidence" value="ECO:0007669"/>
    <property type="project" value="TreeGrafter"/>
</dbReference>
<feature type="domain" description="G-protein coupled receptors family 1 profile" evidence="9">
    <location>
        <begin position="32"/>
        <end position="278"/>
    </location>
</feature>
<dbReference type="AlphaFoldDB" id="A0A813MGH4"/>
<dbReference type="EMBL" id="CAJNOM010000333">
    <property type="protein sequence ID" value="CAF1367219.1"/>
    <property type="molecule type" value="Genomic_DNA"/>
</dbReference>
<evidence type="ECO:0000313" key="12">
    <source>
        <dbReference type="EMBL" id="CAF1380766.1"/>
    </source>
</evidence>
<evidence type="ECO:0000256" key="5">
    <source>
        <dbReference type="ARBA" id="ARBA00023136"/>
    </source>
</evidence>
<keyword evidence="6" id="KW-0675">Receptor</keyword>
<feature type="transmembrane region" description="Helical" evidence="8">
    <location>
        <begin position="17"/>
        <end position="40"/>
    </location>
</feature>
<feature type="transmembrane region" description="Helical" evidence="8">
    <location>
        <begin position="172"/>
        <end position="196"/>
    </location>
</feature>
<sequence>MSNSSIILSYQFIGEKITIYCGLFILITGVCGGILNILVFTTLKTFRNTSCVFYLITASIVDTAQLLTSLLVRILSVGFLIDPTTISWFCKTRMFFAQFSILVALGCMSLATIDQFISINRRQLCSLQSAHRYIFIACIMAIIHAIFFSIYHDTRSNVCTIINPNFAKYYTYVYIPVVIGILPIITMITFASLAFISIRTIASCNIHIERLGRDRQLTAMTLIYVVFIIISNVPTIIFNIYLTTSVTTDKILLARNYLIVSIVVVFYYVQYAIPFYVFCCVSKRFRNQVIYVLIDVHFKRFQQAANKLNNNQVTPGIEMNTLTNEST</sequence>
<keyword evidence="2 8" id="KW-0812">Transmembrane</keyword>
<proteinExistence type="predicted"/>
<dbReference type="Gene3D" id="1.20.1070.10">
    <property type="entry name" value="Rhodopsin 7-helix transmembrane proteins"/>
    <property type="match status" value="1"/>
</dbReference>
<evidence type="ECO:0000313" key="13">
    <source>
        <dbReference type="Proteomes" id="UP000663832"/>
    </source>
</evidence>
<dbReference type="GO" id="GO:0004930">
    <property type="term" value="F:G protein-coupled receptor activity"/>
    <property type="evidence" value="ECO:0007669"/>
    <property type="project" value="UniProtKB-KW"/>
</dbReference>
<feature type="transmembrane region" description="Helical" evidence="8">
    <location>
        <begin position="217"/>
        <end position="242"/>
    </location>
</feature>
<keyword evidence="13" id="KW-1185">Reference proteome</keyword>
<keyword evidence="4" id="KW-0297">G-protein coupled receptor</keyword>
<keyword evidence="7" id="KW-0807">Transducer</keyword>
<dbReference type="SUPFAM" id="SSF81321">
    <property type="entry name" value="Family A G protein-coupled receptor-like"/>
    <property type="match status" value="1"/>
</dbReference>
<evidence type="ECO:0000313" key="11">
    <source>
        <dbReference type="EMBL" id="CAF1367219.1"/>
    </source>
</evidence>
<reference evidence="10" key="1">
    <citation type="submission" date="2021-02" db="EMBL/GenBank/DDBJ databases">
        <authorList>
            <person name="Nowell W R."/>
        </authorList>
    </citation>
    <scope>NUCLEOTIDE SEQUENCE</scope>
</reference>
<evidence type="ECO:0000313" key="14">
    <source>
        <dbReference type="Proteomes" id="UP000663877"/>
    </source>
</evidence>
<evidence type="ECO:0000256" key="6">
    <source>
        <dbReference type="ARBA" id="ARBA00023170"/>
    </source>
</evidence>
<accession>A0A813MGH4</accession>
<dbReference type="Proteomes" id="UP000663877">
    <property type="component" value="Unassembled WGS sequence"/>
</dbReference>
<evidence type="ECO:0000256" key="7">
    <source>
        <dbReference type="ARBA" id="ARBA00023224"/>
    </source>
</evidence>
<dbReference type="PANTHER" id="PTHR24243:SF230">
    <property type="entry name" value="G-PROTEIN COUPLED RECEPTORS FAMILY 1 PROFILE DOMAIN-CONTAINING PROTEIN"/>
    <property type="match status" value="1"/>
</dbReference>
<evidence type="ECO:0000259" key="9">
    <source>
        <dbReference type="PROSITE" id="PS50262"/>
    </source>
</evidence>
<comment type="caution">
    <text evidence="10">The sequence shown here is derived from an EMBL/GenBank/DDBJ whole genome shotgun (WGS) entry which is preliminary data.</text>
</comment>
<name>A0A813MGH4_9BILA</name>
<evidence type="ECO:0000256" key="2">
    <source>
        <dbReference type="ARBA" id="ARBA00022692"/>
    </source>
</evidence>
<feature type="transmembrane region" description="Helical" evidence="8">
    <location>
        <begin position="257"/>
        <end position="278"/>
    </location>
</feature>
<gene>
    <name evidence="10" type="ORF">BJG266_LOCUS501</name>
    <name evidence="11" type="ORF">QVE165_LOCUS34892</name>
    <name evidence="12" type="ORF">QVE165_LOCUS35646</name>
</gene>
<dbReference type="PROSITE" id="PS50262">
    <property type="entry name" value="G_PROTEIN_RECEP_F1_2"/>
    <property type="match status" value="1"/>
</dbReference>
<protein>
    <recommendedName>
        <fullName evidence="9">G-protein coupled receptors family 1 profile domain-containing protein</fullName>
    </recommendedName>
</protein>
<dbReference type="PANTHER" id="PTHR24243">
    <property type="entry name" value="G-PROTEIN COUPLED RECEPTOR"/>
    <property type="match status" value="1"/>
</dbReference>
<dbReference type="InterPro" id="IPR017452">
    <property type="entry name" value="GPCR_Rhodpsn_7TM"/>
</dbReference>
<dbReference type="OrthoDB" id="10000379at2759"/>
<evidence type="ECO:0000256" key="1">
    <source>
        <dbReference type="ARBA" id="ARBA00004141"/>
    </source>
</evidence>
<feature type="transmembrane region" description="Helical" evidence="8">
    <location>
        <begin position="133"/>
        <end position="152"/>
    </location>
</feature>
<feature type="transmembrane region" description="Helical" evidence="8">
    <location>
        <begin position="52"/>
        <end position="75"/>
    </location>
</feature>
<evidence type="ECO:0000256" key="3">
    <source>
        <dbReference type="ARBA" id="ARBA00022989"/>
    </source>
</evidence>
<organism evidence="10 14">
    <name type="scientific">Adineta steineri</name>
    <dbReference type="NCBI Taxonomy" id="433720"/>
    <lineage>
        <taxon>Eukaryota</taxon>
        <taxon>Metazoa</taxon>
        <taxon>Spiralia</taxon>
        <taxon>Gnathifera</taxon>
        <taxon>Rotifera</taxon>
        <taxon>Eurotatoria</taxon>
        <taxon>Bdelloidea</taxon>
        <taxon>Adinetida</taxon>
        <taxon>Adinetidae</taxon>
        <taxon>Adineta</taxon>
    </lineage>
</organism>
<feature type="transmembrane region" description="Helical" evidence="8">
    <location>
        <begin position="95"/>
        <end position="113"/>
    </location>
</feature>
<evidence type="ECO:0000256" key="8">
    <source>
        <dbReference type="SAM" id="Phobius"/>
    </source>
</evidence>
<dbReference type="EMBL" id="CAJNOM010000348">
    <property type="protein sequence ID" value="CAF1380766.1"/>
    <property type="molecule type" value="Genomic_DNA"/>
</dbReference>